<proteinExistence type="predicted"/>
<name>A0A9W4T5A8_9GLOM</name>
<evidence type="ECO:0000313" key="1">
    <source>
        <dbReference type="EMBL" id="CAI2192932.1"/>
    </source>
</evidence>
<gene>
    <name evidence="1" type="ORF">FWILDA_LOCUS15824</name>
</gene>
<keyword evidence="2" id="KW-1185">Reference proteome</keyword>
<dbReference type="AlphaFoldDB" id="A0A9W4T5A8"/>
<dbReference type="OrthoDB" id="10510703at2759"/>
<evidence type="ECO:0000313" key="2">
    <source>
        <dbReference type="Proteomes" id="UP001153678"/>
    </source>
</evidence>
<reference evidence="1" key="1">
    <citation type="submission" date="2022-08" db="EMBL/GenBank/DDBJ databases">
        <authorList>
            <person name="Kallberg Y."/>
            <person name="Tangrot J."/>
            <person name="Rosling A."/>
        </authorList>
    </citation>
    <scope>NUCLEOTIDE SEQUENCE</scope>
    <source>
        <strain evidence="1">Wild A</strain>
    </source>
</reference>
<accession>A0A9W4T5A8</accession>
<dbReference type="EMBL" id="CAMKVN010008889">
    <property type="protein sequence ID" value="CAI2192932.1"/>
    <property type="molecule type" value="Genomic_DNA"/>
</dbReference>
<comment type="caution">
    <text evidence="1">The sequence shown here is derived from an EMBL/GenBank/DDBJ whole genome shotgun (WGS) entry which is preliminary data.</text>
</comment>
<dbReference type="Proteomes" id="UP001153678">
    <property type="component" value="Unassembled WGS sequence"/>
</dbReference>
<protein>
    <submittedName>
        <fullName evidence="1">11760_t:CDS:1</fullName>
    </submittedName>
</protein>
<organism evidence="1 2">
    <name type="scientific">Funneliformis geosporum</name>
    <dbReference type="NCBI Taxonomy" id="1117311"/>
    <lineage>
        <taxon>Eukaryota</taxon>
        <taxon>Fungi</taxon>
        <taxon>Fungi incertae sedis</taxon>
        <taxon>Mucoromycota</taxon>
        <taxon>Glomeromycotina</taxon>
        <taxon>Glomeromycetes</taxon>
        <taxon>Glomerales</taxon>
        <taxon>Glomeraceae</taxon>
        <taxon>Funneliformis</taxon>
    </lineage>
</organism>
<sequence length="59" mass="6973">MEHFTICPHCRNKHLHYPFCEDLGTKIKQTMDDGGDRTIPDTEIFIPGFYEVKKVEQDF</sequence>